<dbReference type="Proteomes" id="UP000066624">
    <property type="component" value="Chromosome"/>
</dbReference>
<evidence type="ECO:0000313" key="2">
    <source>
        <dbReference type="EMBL" id="AKS42209.1"/>
    </source>
</evidence>
<dbReference type="AlphaFoldDB" id="A0A0K0XWZ9"/>
<name>A0A0K0XWZ9_9GAMM</name>
<dbReference type="GO" id="GO:0015074">
    <property type="term" value="P:DNA integration"/>
    <property type="evidence" value="ECO:0007669"/>
    <property type="project" value="InterPro"/>
</dbReference>
<feature type="domain" description="Integrase catalytic" evidence="1">
    <location>
        <begin position="109"/>
        <end position="270"/>
    </location>
</feature>
<dbReference type="InterPro" id="IPR048020">
    <property type="entry name" value="Transpos_IS3"/>
</dbReference>
<dbReference type="InterPro" id="IPR012337">
    <property type="entry name" value="RNaseH-like_sf"/>
</dbReference>
<dbReference type="Pfam" id="PF13276">
    <property type="entry name" value="HTH_21"/>
    <property type="match status" value="1"/>
</dbReference>
<dbReference type="NCBIfam" id="NF033516">
    <property type="entry name" value="transpos_IS3"/>
    <property type="match status" value="1"/>
</dbReference>
<evidence type="ECO:0000259" key="1">
    <source>
        <dbReference type="PROSITE" id="PS50994"/>
    </source>
</evidence>
<reference evidence="2 3" key="1">
    <citation type="submission" date="2015-07" db="EMBL/GenBank/DDBJ databases">
        <authorList>
            <person name="Noorani M."/>
        </authorList>
    </citation>
    <scope>NUCLEOTIDE SEQUENCE [LARGE SCALE GENOMIC DNA]</scope>
    <source>
        <strain evidence="2 3">KCTC 42284</strain>
    </source>
</reference>
<dbReference type="InterPro" id="IPR025948">
    <property type="entry name" value="HTH-like_dom"/>
</dbReference>
<dbReference type="PANTHER" id="PTHR47515">
    <property type="entry name" value="LOW CALCIUM RESPONSE LOCUS PROTEIN T"/>
    <property type="match status" value="1"/>
</dbReference>
<dbReference type="PROSITE" id="PS50994">
    <property type="entry name" value="INTEGRASE"/>
    <property type="match status" value="1"/>
</dbReference>
<dbReference type="InterPro" id="IPR001584">
    <property type="entry name" value="Integrase_cat-core"/>
</dbReference>
<dbReference type="Gene3D" id="3.30.420.10">
    <property type="entry name" value="Ribonuclease H-like superfamily/Ribonuclease H"/>
    <property type="match status" value="1"/>
</dbReference>
<organism evidence="2 3">
    <name type="scientific">Wenzhouxiangella marina</name>
    <dbReference type="NCBI Taxonomy" id="1579979"/>
    <lineage>
        <taxon>Bacteria</taxon>
        <taxon>Pseudomonadati</taxon>
        <taxon>Pseudomonadota</taxon>
        <taxon>Gammaproteobacteria</taxon>
        <taxon>Chromatiales</taxon>
        <taxon>Wenzhouxiangellaceae</taxon>
        <taxon>Wenzhouxiangella</taxon>
    </lineage>
</organism>
<evidence type="ECO:0000313" key="3">
    <source>
        <dbReference type="Proteomes" id="UP000066624"/>
    </source>
</evidence>
<dbReference type="KEGG" id="wma:WM2015_1842"/>
<dbReference type="Pfam" id="PF13683">
    <property type="entry name" value="rve_3"/>
    <property type="match status" value="1"/>
</dbReference>
<proteinExistence type="predicted"/>
<dbReference type="EMBL" id="CP012154">
    <property type="protein sequence ID" value="AKS42209.1"/>
    <property type="molecule type" value="Genomic_DNA"/>
</dbReference>
<accession>A0A0K0XWZ9</accession>
<dbReference type="STRING" id="1579979.WM2015_1842"/>
<dbReference type="PATRIC" id="fig|1579979.3.peg.1885"/>
<sequence>MTARQRRRAVEHLTSRRVSQRRACALTGFSRSAAQYDCQPGDDGPLRARLRALAERYPRYGYPTLHAMLKAEGLVVNAKRTYRIYREEGLQVRTKKRKKLSRPRVPLAVPSAPNERWSMDFVSDQLANGRRIRVLNIVDDFSREAILQLPEFSISGLRVTRELDRLLESRSAPKTIVCDNGPEFTSKAMFFWARERRIKLHFIQPGKPTQNAFVESFNGKFRDYCLNLNWFASLEDAREIIEDWRRHYNEVRPHRSLNGMPPSQYARQAA</sequence>
<dbReference type="SUPFAM" id="SSF53098">
    <property type="entry name" value="Ribonuclease H-like"/>
    <property type="match status" value="1"/>
</dbReference>
<gene>
    <name evidence="2" type="ORF">WM2015_1842</name>
</gene>
<keyword evidence="3" id="KW-1185">Reference proteome</keyword>
<dbReference type="PANTHER" id="PTHR47515:SF1">
    <property type="entry name" value="BLR2054 PROTEIN"/>
    <property type="match status" value="1"/>
</dbReference>
<protein>
    <submittedName>
        <fullName evidence="2">Integrase</fullName>
    </submittedName>
</protein>
<dbReference type="InterPro" id="IPR036397">
    <property type="entry name" value="RNaseH_sf"/>
</dbReference>
<dbReference type="GO" id="GO:0003676">
    <property type="term" value="F:nucleic acid binding"/>
    <property type="evidence" value="ECO:0007669"/>
    <property type="project" value="InterPro"/>
</dbReference>